<organism evidence="2 3">
    <name type="scientific">Reichenbachiella ulvae</name>
    <dbReference type="NCBI Taxonomy" id="2980104"/>
    <lineage>
        <taxon>Bacteria</taxon>
        <taxon>Pseudomonadati</taxon>
        <taxon>Bacteroidota</taxon>
        <taxon>Cytophagia</taxon>
        <taxon>Cytophagales</taxon>
        <taxon>Reichenbachiellaceae</taxon>
        <taxon>Reichenbachiella</taxon>
    </lineage>
</organism>
<dbReference type="InterPro" id="IPR029063">
    <property type="entry name" value="SAM-dependent_MTases_sf"/>
</dbReference>
<feature type="domain" description="Methyltransferase" evidence="1">
    <location>
        <begin position="26"/>
        <end position="107"/>
    </location>
</feature>
<dbReference type="InterPro" id="IPR025714">
    <property type="entry name" value="Methyltranfer_dom"/>
</dbReference>
<dbReference type="Pfam" id="PF13847">
    <property type="entry name" value="Methyltransf_31"/>
    <property type="match status" value="1"/>
</dbReference>
<dbReference type="SUPFAM" id="SSF53335">
    <property type="entry name" value="S-adenosyl-L-methionine-dependent methyltransferases"/>
    <property type="match status" value="1"/>
</dbReference>
<evidence type="ECO:0000313" key="2">
    <source>
        <dbReference type="EMBL" id="MCV9387026.1"/>
    </source>
</evidence>
<reference evidence="2 3" key="1">
    <citation type="submission" date="2022-10" db="EMBL/GenBank/DDBJ databases">
        <title>Comparative genomics and taxonomic characterization of three novel marine species of genus Reichenbachiella exhibiting antioxidant and polysaccharide degradation activities.</title>
        <authorList>
            <person name="Muhammad N."/>
            <person name="Lee Y.-J."/>
            <person name="Ko J."/>
            <person name="Kim S.-G."/>
        </authorList>
    </citation>
    <scope>NUCLEOTIDE SEQUENCE [LARGE SCALE GENOMIC DNA]</scope>
    <source>
        <strain evidence="2 3">ABR2-5</strain>
    </source>
</reference>
<evidence type="ECO:0000259" key="1">
    <source>
        <dbReference type="Pfam" id="PF13847"/>
    </source>
</evidence>
<dbReference type="CDD" id="cd02440">
    <property type="entry name" value="AdoMet_MTases"/>
    <property type="match status" value="1"/>
</dbReference>
<accession>A0ABT3CTJ7</accession>
<protein>
    <submittedName>
        <fullName evidence="2">Class I SAM-dependent methyltransferase</fullName>
    </submittedName>
</protein>
<proteinExistence type="predicted"/>
<keyword evidence="3" id="KW-1185">Reference proteome</keyword>
<sequence>MKGKIKANTVDRYLSPIRNQIVELIKPNSTVVEYGCGNGDLLFKLSGKIQQGIGIDLSEPLISYAIQRMNSESIDNLDFKIADVLKAPQTDIKTDYSISSLLLHILPWKESKKLLKHQISHADTAIVCGFSKPKNWKQKILLWLDQRFTPHYANFRYYQTKGYTAGLLNSLEGIQYRQIDTFDPVIKIYLVIAS</sequence>
<evidence type="ECO:0000313" key="3">
    <source>
        <dbReference type="Proteomes" id="UP001300692"/>
    </source>
</evidence>
<dbReference type="GO" id="GO:0008168">
    <property type="term" value="F:methyltransferase activity"/>
    <property type="evidence" value="ECO:0007669"/>
    <property type="project" value="UniProtKB-KW"/>
</dbReference>
<dbReference type="RefSeq" id="WP_264137853.1">
    <property type="nucleotide sequence ID" value="NZ_JAOYOD010000001.1"/>
</dbReference>
<keyword evidence="2" id="KW-0808">Transferase</keyword>
<dbReference type="GO" id="GO:0032259">
    <property type="term" value="P:methylation"/>
    <property type="evidence" value="ECO:0007669"/>
    <property type="project" value="UniProtKB-KW"/>
</dbReference>
<gene>
    <name evidence="2" type="ORF">N7U62_10150</name>
</gene>
<dbReference type="EMBL" id="JAOYOD010000001">
    <property type="protein sequence ID" value="MCV9387026.1"/>
    <property type="molecule type" value="Genomic_DNA"/>
</dbReference>
<dbReference type="Gene3D" id="3.40.50.150">
    <property type="entry name" value="Vaccinia Virus protein VP39"/>
    <property type="match status" value="1"/>
</dbReference>
<keyword evidence="2" id="KW-0489">Methyltransferase</keyword>
<dbReference type="Proteomes" id="UP001300692">
    <property type="component" value="Unassembled WGS sequence"/>
</dbReference>
<name>A0ABT3CTJ7_9BACT</name>
<comment type="caution">
    <text evidence="2">The sequence shown here is derived from an EMBL/GenBank/DDBJ whole genome shotgun (WGS) entry which is preliminary data.</text>
</comment>